<evidence type="ECO:0000313" key="14">
    <source>
        <dbReference type="Proteomes" id="UP001152622"/>
    </source>
</evidence>
<evidence type="ECO:0000256" key="1">
    <source>
        <dbReference type="ARBA" id="ARBA00004123"/>
    </source>
</evidence>
<dbReference type="Gene3D" id="6.10.250.1900">
    <property type="match status" value="1"/>
</dbReference>
<dbReference type="InterPro" id="IPR046466">
    <property type="entry name" value="Borealin_C"/>
</dbReference>
<dbReference type="InterPro" id="IPR018851">
    <property type="entry name" value="Borealin_N"/>
</dbReference>
<comment type="caution">
    <text evidence="13">The sequence shown here is derived from an EMBL/GenBank/DDBJ whole genome shotgun (WGS) entry which is preliminary data.</text>
</comment>
<dbReference type="GO" id="GO:0000775">
    <property type="term" value="C:chromosome, centromeric region"/>
    <property type="evidence" value="ECO:0007669"/>
    <property type="project" value="UniProtKB-SubCell"/>
</dbReference>
<evidence type="ECO:0000256" key="8">
    <source>
        <dbReference type="ARBA" id="ARBA00023306"/>
    </source>
</evidence>
<keyword evidence="5" id="KW-0132">Cell division</keyword>
<evidence type="ECO:0008006" key="15">
    <source>
        <dbReference type="Google" id="ProtNLM"/>
    </source>
</evidence>
<evidence type="ECO:0000259" key="11">
    <source>
        <dbReference type="Pfam" id="PF10444"/>
    </source>
</evidence>
<accession>A0A9Q1E9Q0</accession>
<feature type="domain" description="Borealin N-terminal" evidence="11">
    <location>
        <begin position="49"/>
        <end position="104"/>
    </location>
</feature>
<protein>
    <recommendedName>
        <fullName evidence="15">Borealin</fullName>
    </recommendedName>
</protein>
<dbReference type="AlphaFoldDB" id="A0A9Q1E9Q0"/>
<dbReference type="GO" id="GO:0051301">
    <property type="term" value="P:cell division"/>
    <property type="evidence" value="ECO:0007669"/>
    <property type="project" value="UniProtKB-KW"/>
</dbReference>
<dbReference type="GO" id="GO:0005634">
    <property type="term" value="C:nucleus"/>
    <property type="evidence" value="ECO:0007669"/>
    <property type="project" value="UniProtKB-SubCell"/>
</dbReference>
<keyword evidence="8" id="KW-0131">Cell cycle</keyword>
<proteinExistence type="inferred from homology"/>
<reference evidence="13" key="1">
    <citation type="journal article" date="2023" name="Science">
        <title>Genome structures resolve the early diversification of teleost fishes.</title>
        <authorList>
            <person name="Parey E."/>
            <person name="Louis A."/>
            <person name="Montfort J."/>
            <person name="Bouchez O."/>
            <person name="Roques C."/>
            <person name="Iampietro C."/>
            <person name="Lluch J."/>
            <person name="Castinel A."/>
            <person name="Donnadieu C."/>
            <person name="Desvignes T."/>
            <person name="Floi Bucao C."/>
            <person name="Jouanno E."/>
            <person name="Wen M."/>
            <person name="Mejri S."/>
            <person name="Dirks R."/>
            <person name="Jansen H."/>
            <person name="Henkel C."/>
            <person name="Chen W.J."/>
            <person name="Zahm M."/>
            <person name="Cabau C."/>
            <person name="Klopp C."/>
            <person name="Thompson A.W."/>
            <person name="Robinson-Rechavi M."/>
            <person name="Braasch I."/>
            <person name="Lecointre G."/>
            <person name="Bobe J."/>
            <person name="Postlethwait J.H."/>
            <person name="Berthelot C."/>
            <person name="Roest Crollius H."/>
            <person name="Guiguen Y."/>
        </authorList>
    </citation>
    <scope>NUCLEOTIDE SEQUENCE</scope>
    <source>
        <strain evidence="13">WJC10195</strain>
    </source>
</reference>
<dbReference type="PANTHER" id="PTHR16040:SF8">
    <property type="entry name" value="BOREALIN"/>
    <property type="match status" value="1"/>
</dbReference>
<dbReference type="Pfam" id="PF10512">
    <property type="entry name" value="Borealin"/>
    <property type="match status" value="1"/>
</dbReference>
<name>A0A9Q1E9Q0_SYNKA</name>
<keyword evidence="9" id="KW-0137">Centromere</keyword>
<evidence type="ECO:0000256" key="7">
    <source>
        <dbReference type="ARBA" id="ARBA00023242"/>
    </source>
</evidence>
<evidence type="ECO:0000259" key="12">
    <source>
        <dbReference type="Pfam" id="PF10512"/>
    </source>
</evidence>
<feature type="domain" description="Borealin C-terminal" evidence="12">
    <location>
        <begin position="198"/>
        <end position="307"/>
    </location>
</feature>
<dbReference type="PANTHER" id="PTHR16040">
    <property type="entry name" value="AUSTRALIN, ISOFORM A-RELATED"/>
    <property type="match status" value="1"/>
</dbReference>
<evidence type="ECO:0000313" key="13">
    <source>
        <dbReference type="EMBL" id="KAJ8334793.1"/>
    </source>
</evidence>
<gene>
    <name evidence="13" type="ORF">SKAU_G00404320</name>
</gene>
<evidence type="ECO:0000256" key="5">
    <source>
        <dbReference type="ARBA" id="ARBA00022618"/>
    </source>
</evidence>
<keyword evidence="7" id="KW-0539">Nucleus</keyword>
<keyword evidence="14" id="KW-1185">Reference proteome</keyword>
<sequence length="311" mass="34753">MKHVVERVYFLDLRKCFRSSFRYLIKYHTMAPRKRTTNKSRKNGPKMAKLEAFLDDFDSEVKTIVERLKEKTNSLLKDADNFYNMALIKLPKAARQMNWIEFCESEKEKKTPVEDTKKEEAAAQVDSVMAEVHTIPPKSAKKVGPKRGGLGAVSEDEENVPQNQTTLKKGKTTKKVPSTSKRAKAVTASKQNTSIRKSNRKPLVTPARNLDSSLMGPTPLITPRFDSRLPKTPAVRVARHKERVFSISVNGSPIAGGSNDIVLNIPAGNGECLQLLASEMDSVDLNQLDDTTMQSIRLLQNRLTTLCGPSK</sequence>
<dbReference type="InterPro" id="IPR018867">
    <property type="entry name" value="Cell_div_borealin"/>
</dbReference>
<comment type="similarity">
    <text evidence="3">Belongs to the borealin family.</text>
</comment>
<dbReference type="GO" id="GO:0032133">
    <property type="term" value="C:chromosome passenger complex"/>
    <property type="evidence" value="ECO:0007669"/>
    <property type="project" value="TreeGrafter"/>
</dbReference>
<dbReference type="EMBL" id="JAINUF010000021">
    <property type="protein sequence ID" value="KAJ8334793.1"/>
    <property type="molecule type" value="Genomic_DNA"/>
</dbReference>
<feature type="region of interest" description="Disordered" evidence="10">
    <location>
        <begin position="138"/>
        <end position="197"/>
    </location>
</feature>
<keyword evidence="4" id="KW-0158">Chromosome</keyword>
<evidence type="ECO:0000256" key="4">
    <source>
        <dbReference type="ARBA" id="ARBA00022454"/>
    </source>
</evidence>
<dbReference type="Proteomes" id="UP001152622">
    <property type="component" value="Chromosome 21"/>
</dbReference>
<evidence type="ECO:0000256" key="9">
    <source>
        <dbReference type="ARBA" id="ARBA00023328"/>
    </source>
</evidence>
<dbReference type="OrthoDB" id="6360905at2759"/>
<evidence type="ECO:0000256" key="2">
    <source>
        <dbReference type="ARBA" id="ARBA00004584"/>
    </source>
</evidence>
<keyword evidence="6" id="KW-0498">Mitosis</keyword>
<evidence type="ECO:0000256" key="10">
    <source>
        <dbReference type="SAM" id="MobiDB-lite"/>
    </source>
</evidence>
<comment type="subcellular location">
    <subcellularLocation>
        <location evidence="2">Chromosome</location>
        <location evidence="2">Centromere</location>
    </subcellularLocation>
    <subcellularLocation>
        <location evidence="1">Nucleus</location>
    </subcellularLocation>
</comment>
<evidence type="ECO:0000256" key="3">
    <source>
        <dbReference type="ARBA" id="ARBA00009914"/>
    </source>
</evidence>
<dbReference type="Gene3D" id="6.10.140.560">
    <property type="match status" value="1"/>
</dbReference>
<dbReference type="Pfam" id="PF10444">
    <property type="entry name" value="Nbl1_Borealin_N"/>
    <property type="match status" value="1"/>
</dbReference>
<evidence type="ECO:0000256" key="6">
    <source>
        <dbReference type="ARBA" id="ARBA00022776"/>
    </source>
</evidence>
<dbReference type="GO" id="GO:0000070">
    <property type="term" value="P:mitotic sister chromatid segregation"/>
    <property type="evidence" value="ECO:0007669"/>
    <property type="project" value="TreeGrafter"/>
</dbReference>
<organism evidence="13 14">
    <name type="scientific">Synaphobranchus kaupii</name>
    <name type="common">Kaup's arrowtooth eel</name>
    <dbReference type="NCBI Taxonomy" id="118154"/>
    <lineage>
        <taxon>Eukaryota</taxon>
        <taxon>Metazoa</taxon>
        <taxon>Chordata</taxon>
        <taxon>Craniata</taxon>
        <taxon>Vertebrata</taxon>
        <taxon>Euteleostomi</taxon>
        <taxon>Actinopterygii</taxon>
        <taxon>Neopterygii</taxon>
        <taxon>Teleostei</taxon>
        <taxon>Anguilliformes</taxon>
        <taxon>Synaphobranchidae</taxon>
        <taxon>Synaphobranchus</taxon>
    </lineage>
</organism>
<dbReference type="GO" id="GO:0051233">
    <property type="term" value="C:spindle midzone"/>
    <property type="evidence" value="ECO:0007669"/>
    <property type="project" value="TreeGrafter"/>
</dbReference>